<dbReference type="Gene3D" id="3.30.559.30">
    <property type="entry name" value="Nonribosomal peptide synthetase, condensation domain"/>
    <property type="match status" value="1"/>
</dbReference>
<evidence type="ECO:0000259" key="1">
    <source>
        <dbReference type="Pfam" id="PF00668"/>
    </source>
</evidence>
<evidence type="ECO:0000313" key="3">
    <source>
        <dbReference type="EMBL" id="PJZ74324.1"/>
    </source>
</evidence>
<dbReference type="Proteomes" id="UP000231990">
    <property type="component" value="Unassembled WGS sequence"/>
</dbReference>
<dbReference type="InterPro" id="IPR023213">
    <property type="entry name" value="CAT-like_dom_sf"/>
</dbReference>
<name>A0A2M9ZQJ8_9LEPT</name>
<keyword evidence="4" id="KW-1185">Reference proteome</keyword>
<sequence length="479" mass="55468">MKPEFYKAAPNQVRHWRHFLRYPKSPALNMTVALYLEGSLNIQAMRIAAGIILNKHKSLRSIPLEINGELFWEYKTENEINFNEIEIFECKTEEVALEEVRKEGERPFSLLEEFPSRFRILTLPENANILLLNIHHITLDGWSADLLVKEIAESYSLLLRGEKPKETAPVYQEFADYQNSYRKSKEGEFDSEYWKTELQSVPKGIGFPYDLDPSENPEFPKGKMTWAFLSEELTNRVRSASKLLGLTPFVILLSAYGRLVGRVSGAQDFLVGIPYVNRFRVQDRELVGFLVNTLPFRFTQVNIQDEHYIQNVANTARNAFLHQRLPYIEILRDIGPDYESGSRPAFRSMFILQSTQAARNPFENLSCKQAWVSTGGAKYDQTWTIEERRGRYTLDLEWNPNLYSEKAIRNTMEEYVNILSELVYSLINSENDSAEDLDWREAARLNWPSLDTLSEIFEGPVILERCLETQFLASSNGKL</sequence>
<dbReference type="PANTHER" id="PTHR45527:SF1">
    <property type="entry name" value="FATTY ACID SYNTHASE"/>
    <property type="match status" value="1"/>
</dbReference>
<dbReference type="EMBL" id="NPDY01000003">
    <property type="protein sequence ID" value="PJZ70488.1"/>
    <property type="molecule type" value="Genomic_DNA"/>
</dbReference>
<reference evidence="4 5" key="1">
    <citation type="submission" date="2017-07" db="EMBL/GenBank/DDBJ databases">
        <title>Leptospira spp. isolated from tropical soils.</title>
        <authorList>
            <person name="Thibeaux R."/>
            <person name="Iraola G."/>
            <person name="Ferres I."/>
            <person name="Bierque E."/>
            <person name="Girault D."/>
            <person name="Soupe-Gilbert M.-E."/>
            <person name="Picardeau M."/>
            <person name="Goarant C."/>
        </authorList>
    </citation>
    <scope>NUCLEOTIDE SEQUENCE [LARGE SCALE GENOMIC DNA]</scope>
    <source>
        <strain evidence="3 5">FH1-B-B1</strain>
        <strain evidence="2 4">FH1-B-C1</strain>
    </source>
</reference>
<feature type="domain" description="Condensation" evidence="1">
    <location>
        <begin position="4"/>
        <end position="424"/>
    </location>
</feature>
<dbReference type="OrthoDB" id="9765680at2"/>
<dbReference type="AlphaFoldDB" id="A0A2M9ZQJ8"/>
<dbReference type="Pfam" id="PF00668">
    <property type="entry name" value="Condensation"/>
    <property type="match status" value="1"/>
</dbReference>
<dbReference type="InterPro" id="IPR001242">
    <property type="entry name" value="Condensation_dom"/>
</dbReference>
<gene>
    <name evidence="2" type="ORF">CH360_05720</name>
    <name evidence="3" type="ORF">CH373_05300</name>
</gene>
<proteinExistence type="predicted"/>
<evidence type="ECO:0000313" key="4">
    <source>
        <dbReference type="Proteomes" id="UP000231962"/>
    </source>
</evidence>
<dbReference type="Gene3D" id="3.30.559.10">
    <property type="entry name" value="Chloramphenicol acetyltransferase-like domain"/>
    <property type="match status" value="1"/>
</dbReference>
<dbReference type="Proteomes" id="UP000231962">
    <property type="component" value="Unassembled WGS sequence"/>
</dbReference>
<dbReference type="GO" id="GO:0044550">
    <property type="term" value="P:secondary metabolite biosynthetic process"/>
    <property type="evidence" value="ECO:0007669"/>
    <property type="project" value="TreeGrafter"/>
</dbReference>
<organism evidence="3 5">
    <name type="scientific">Leptospira perolatii</name>
    <dbReference type="NCBI Taxonomy" id="2023191"/>
    <lineage>
        <taxon>Bacteria</taxon>
        <taxon>Pseudomonadati</taxon>
        <taxon>Spirochaetota</taxon>
        <taxon>Spirochaetia</taxon>
        <taxon>Leptospirales</taxon>
        <taxon>Leptospiraceae</taxon>
        <taxon>Leptospira</taxon>
    </lineage>
</organism>
<dbReference type="EMBL" id="NPDZ01000002">
    <property type="protein sequence ID" value="PJZ74324.1"/>
    <property type="molecule type" value="Genomic_DNA"/>
</dbReference>
<dbReference type="RefSeq" id="WP_100713057.1">
    <property type="nucleotide sequence ID" value="NZ_NPDY01000003.1"/>
</dbReference>
<dbReference type="GO" id="GO:0003824">
    <property type="term" value="F:catalytic activity"/>
    <property type="evidence" value="ECO:0007669"/>
    <property type="project" value="InterPro"/>
</dbReference>
<evidence type="ECO:0000313" key="2">
    <source>
        <dbReference type="EMBL" id="PJZ70488.1"/>
    </source>
</evidence>
<dbReference type="GO" id="GO:0043041">
    <property type="term" value="P:amino acid activation for nonribosomal peptide biosynthetic process"/>
    <property type="evidence" value="ECO:0007669"/>
    <property type="project" value="TreeGrafter"/>
</dbReference>
<evidence type="ECO:0000313" key="5">
    <source>
        <dbReference type="Proteomes" id="UP000231990"/>
    </source>
</evidence>
<dbReference type="SUPFAM" id="SSF52777">
    <property type="entry name" value="CoA-dependent acyltransferases"/>
    <property type="match status" value="2"/>
</dbReference>
<protein>
    <recommendedName>
        <fullName evidence="1">Condensation domain-containing protein</fullName>
    </recommendedName>
</protein>
<comment type="caution">
    <text evidence="3">The sequence shown here is derived from an EMBL/GenBank/DDBJ whole genome shotgun (WGS) entry which is preliminary data.</text>
</comment>
<dbReference type="GO" id="GO:0031177">
    <property type="term" value="F:phosphopantetheine binding"/>
    <property type="evidence" value="ECO:0007669"/>
    <property type="project" value="TreeGrafter"/>
</dbReference>
<accession>A0A2M9ZQJ8</accession>
<dbReference type="GO" id="GO:0005737">
    <property type="term" value="C:cytoplasm"/>
    <property type="evidence" value="ECO:0007669"/>
    <property type="project" value="TreeGrafter"/>
</dbReference>
<dbReference type="PANTHER" id="PTHR45527">
    <property type="entry name" value="NONRIBOSOMAL PEPTIDE SYNTHETASE"/>
    <property type="match status" value="1"/>
</dbReference>